<dbReference type="SMART" id="SM00187">
    <property type="entry name" value="INB"/>
    <property type="match status" value="1"/>
</dbReference>
<dbReference type="Proteomes" id="UP000472276">
    <property type="component" value="Unassembled WGS sequence"/>
</dbReference>
<reference evidence="18" key="1">
    <citation type="submission" date="2020-03" db="EMBL/GenBank/DDBJ databases">
        <title>Evolution of repeat sequences and sex chromosomes of tilapia species revealed by chromosome-level genomes.</title>
        <authorList>
            <person name="Xu L."/>
            <person name="Tao W."/>
            <person name="Wang D."/>
            <person name="Zhou Q."/>
        </authorList>
    </citation>
    <scope>NUCLEOTIDE SEQUENCE [LARGE SCALE GENOMIC DNA]</scope>
    <source>
        <strain evidence="18">Israel</strain>
    </source>
</reference>
<dbReference type="SUPFAM" id="SSF69179">
    <property type="entry name" value="Integrin domains"/>
    <property type="match status" value="1"/>
</dbReference>
<dbReference type="PRINTS" id="PR01186">
    <property type="entry name" value="INTEGRINB"/>
</dbReference>
<sequence length="475" mass="52083">FATDDVPHLALDGRLGGLVHPHDGQCHLNDNNEYTTLQHDYPSLALLGEKLAENNIFLIFAVTKRLYDFTALIPGTTVEILDQDSKNVIQLIIAAYNNIRSKVELSVWDHPEDLSLSFTATCQDGNPLPGLRKCADLKIGDTVSASPHLPHVINVSCVLLAQKMSEFTIKPVGFKDRLEVAVDYECDCGCSRNAQNNSIICRNLFLAGTYNCGTCQCEPGYLGARCECQEGETSNMFLSACRESEGKQICSGRGECSCNQCLCYESEFGKIYGSFCECDDFSCARHKGILCSGHGECHCGECKCHAGYIGDNCNCSTETSGCISDDGQMCSGRGSCVCGRCQCTEPGAFGETCEKCPTCPDAYVKMYAYVLRVFCRLFNSGRLADNETCQRQCKDHIITCVRGPDALMVLLAVVGSILLVGLLLLAAWKLVITIHDRREFARFQSARSRARYEMVRMSLTQGITAPTCMLAINRG</sequence>
<dbReference type="InterPro" id="IPR032695">
    <property type="entry name" value="Integrin_dom_sf"/>
</dbReference>
<dbReference type="PANTHER" id="PTHR10082">
    <property type="entry name" value="INTEGRIN BETA SUBUNIT"/>
    <property type="match status" value="1"/>
</dbReference>
<dbReference type="InterPro" id="IPR002369">
    <property type="entry name" value="Integrin_bsu_VWA"/>
</dbReference>
<evidence type="ECO:0000256" key="12">
    <source>
        <dbReference type="ARBA" id="ARBA00023180"/>
    </source>
</evidence>
<keyword evidence="5" id="KW-0732">Signal</keyword>
<dbReference type="GO" id="GO:0005178">
    <property type="term" value="F:integrin binding"/>
    <property type="evidence" value="ECO:0007669"/>
    <property type="project" value="TreeGrafter"/>
</dbReference>
<dbReference type="GO" id="GO:0016477">
    <property type="term" value="P:cell migration"/>
    <property type="evidence" value="ECO:0007669"/>
    <property type="project" value="TreeGrafter"/>
</dbReference>
<evidence type="ECO:0000256" key="11">
    <source>
        <dbReference type="ARBA" id="ARBA00023157"/>
    </source>
</evidence>
<dbReference type="InterPro" id="IPR036465">
    <property type="entry name" value="vWFA_dom_sf"/>
</dbReference>
<keyword evidence="18" id="KW-1185">Reference proteome</keyword>
<dbReference type="PROSITE" id="PS00243">
    <property type="entry name" value="I_EGF_1"/>
    <property type="match status" value="1"/>
</dbReference>
<protein>
    <recommendedName>
        <fullName evidence="13">Integrin beta</fullName>
    </recommendedName>
</protein>
<dbReference type="Gene3D" id="2.10.25.10">
    <property type="entry name" value="Laminin"/>
    <property type="match status" value="3"/>
</dbReference>
<evidence type="ECO:0000256" key="8">
    <source>
        <dbReference type="ARBA" id="ARBA00022989"/>
    </source>
</evidence>
<keyword evidence="12" id="KW-0325">Glycoprotein</keyword>
<dbReference type="InterPro" id="IPR013111">
    <property type="entry name" value="EGF_extracell"/>
</dbReference>
<dbReference type="Gene3D" id="2.60.40.1510">
    <property type="entry name" value="ntegrin, alpha v. Chain A, domain 3"/>
    <property type="match status" value="1"/>
</dbReference>
<dbReference type="GO" id="GO:0033627">
    <property type="term" value="P:cell adhesion mediated by integrin"/>
    <property type="evidence" value="ECO:0007669"/>
    <property type="project" value="TreeGrafter"/>
</dbReference>
<dbReference type="InterPro" id="IPR014836">
    <property type="entry name" value="Integrin_bsu_cyt_dom"/>
</dbReference>
<dbReference type="Gene3D" id="1.20.5.100">
    <property type="entry name" value="Cytochrome c1, transmembrane anchor, C-terminal"/>
    <property type="match status" value="1"/>
</dbReference>
<evidence type="ECO:0000259" key="15">
    <source>
        <dbReference type="SMART" id="SM00187"/>
    </source>
</evidence>
<evidence type="ECO:0000256" key="2">
    <source>
        <dbReference type="ARBA" id="ARBA00007449"/>
    </source>
</evidence>
<dbReference type="InterPro" id="IPR057243">
    <property type="entry name" value="Integrin_I-EGF_CS"/>
</dbReference>
<dbReference type="GO" id="GO:0043149">
    <property type="term" value="P:stress fiber assembly"/>
    <property type="evidence" value="ECO:0007669"/>
    <property type="project" value="TreeGrafter"/>
</dbReference>
<feature type="domain" description="Integrin beta subunit VWA" evidence="15">
    <location>
        <begin position="1"/>
        <end position="188"/>
    </location>
</feature>
<evidence type="ECO:0000256" key="5">
    <source>
        <dbReference type="ARBA" id="ARBA00022729"/>
    </source>
</evidence>
<evidence type="ECO:0000256" key="1">
    <source>
        <dbReference type="ARBA" id="ARBA00004479"/>
    </source>
</evidence>
<dbReference type="GO" id="GO:0098609">
    <property type="term" value="P:cell-cell adhesion"/>
    <property type="evidence" value="ECO:0007669"/>
    <property type="project" value="TreeGrafter"/>
</dbReference>
<reference evidence="17" key="3">
    <citation type="submission" date="2025-09" db="UniProtKB">
        <authorList>
            <consortium name="Ensembl"/>
        </authorList>
    </citation>
    <scope>IDENTIFICATION</scope>
</reference>
<proteinExistence type="inferred from homology"/>
<evidence type="ECO:0000256" key="14">
    <source>
        <dbReference type="SAM" id="Phobius"/>
    </source>
</evidence>
<dbReference type="PROSITE" id="PS52047">
    <property type="entry name" value="I_EGF_2"/>
    <property type="match status" value="3"/>
</dbReference>
<dbReference type="PANTHER" id="PTHR10082:SF26">
    <property type="entry name" value="INTEGRIN BETA-5"/>
    <property type="match status" value="1"/>
</dbReference>
<keyword evidence="6" id="KW-0677">Repeat</keyword>
<dbReference type="SUPFAM" id="SSF57196">
    <property type="entry name" value="EGF/Laminin"/>
    <property type="match status" value="2"/>
</dbReference>
<dbReference type="Pfam" id="PF00362">
    <property type="entry name" value="Integrin_beta"/>
    <property type="match status" value="1"/>
</dbReference>
<accession>A0AAZ1Y0H2</accession>
<evidence type="ECO:0000313" key="17">
    <source>
        <dbReference type="Ensembl" id="ENSOABP00000073292.1"/>
    </source>
</evidence>
<keyword evidence="3" id="KW-0245">EGF-like domain</keyword>
<keyword evidence="7 13" id="KW-0130">Cell adhesion</keyword>
<comment type="similarity">
    <text evidence="2 13">Belongs to the integrin beta chain family.</text>
</comment>
<evidence type="ECO:0000256" key="6">
    <source>
        <dbReference type="ARBA" id="ARBA00022737"/>
    </source>
</evidence>
<dbReference type="GO" id="GO:0005925">
    <property type="term" value="C:focal adhesion"/>
    <property type="evidence" value="ECO:0007669"/>
    <property type="project" value="TreeGrafter"/>
</dbReference>
<name>A0AAZ1Y0H2_OREAU</name>
<evidence type="ECO:0000256" key="10">
    <source>
        <dbReference type="ARBA" id="ARBA00023136"/>
    </source>
</evidence>
<evidence type="ECO:0000259" key="16">
    <source>
        <dbReference type="SMART" id="SM01241"/>
    </source>
</evidence>
<dbReference type="Pfam" id="PF07974">
    <property type="entry name" value="EGF_2"/>
    <property type="match status" value="1"/>
</dbReference>
<dbReference type="FunFam" id="2.10.25.10:FF:000075">
    <property type="entry name" value="Integrin beta"/>
    <property type="match status" value="1"/>
</dbReference>
<dbReference type="AlphaFoldDB" id="A0AAZ1Y0H2"/>
<dbReference type="InterPro" id="IPR057073">
    <property type="entry name" value="EGF_integrin_2"/>
</dbReference>
<dbReference type="SUPFAM" id="SSF53300">
    <property type="entry name" value="vWA-like"/>
    <property type="match status" value="1"/>
</dbReference>
<dbReference type="SMART" id="SM01241">
    <property type="entry name" value="Integrin_b_cyt"/>
    <property type="match status" value="1"/>
</dbReference>
<dbReference type="GO" id="GO:0007160">
    <property type="term" value="P:cell-matrix adhesion"/>
    <property type="evidence" value="ECO:0007669"/>
    <property type="project" value="TreeGrafter"/>
</dbReference>
<dbReference type="InterPro" id="IPR015812">
    <property type="entry name" value="Integrin_bsu"/>
</dbReference>
<dbReference type="Ensembl" id="ENSOABT00000074699.1">
    <property type="protein sequence ID" value="ENSOABP00000073292.1"/>
    <property type="gene ID" value="ENSOABG00000036070.1"/>
</dbReference>
<organism evidence="17 18">
    <name type="scientific">Oreochromis aureus</name>
    <name type="common">Israeli tilapia</name>
    <name type="synonym">Chromis aureus</name>
    <dbReference type="NCBI Taxonomy" id="47969"/>
    <lineage>
        <taxon>Eukaryota</taxon>
        <taxon>Metazoa</taxon>
        <taxon>Chordata</taxon>
        <taxon>Craniata</taxon>
        <taxon>Vertebrata</taxon>
        <taxon>Euteleostomi</taxon>
        <taxon>Actinopterygii</taxon>
        <taxon>Neopterygii</taxon>
        <taxon>Teleostei</taxon>
        <taxon>Neoteleostei</taxon>
        <taxon>Acanthomorphata</taxon>
        <taxon>Ovalentaria</taxon>
        <taxon>Cichlomorphae</taxon>
        <taxon>Cichliformes</taxon>
        <taxon>Cichlidae</taxon>
        <taxon>African cichlids</taxon>
        <taxon>Pseudocrenilabrinae</taxon>
        <taxon>Oreochromini</taxon>
        <taxon>Oreochromis</taxon>
    </lineage>
</organism>
<keyword evidence="9 13" id="KW-0401">Integrin</keyword>
<dbReference type="GO" id="GO:0009986">
    <property type="term" value="C:cell surface"/>
    <property type="evidence" value="ECO:0007669"/>
    <property type="project" value="TreeGrafter"/>
</dbReference>
<keyword evidence="8 14" id="KW-1133">Transmembrane helix</keyword>
<dbReference type="Pfam" id="PF23105">
    <property type="entry name" value="EGF_integrin"/>
    <property type="match status" value="1"/>
</dbReference>
<keyword evidence="11" id="KW-1015">Disulfide bond</keyword>
<evidence type="ECO:0000256" key="3">
    <source>
        <dbReference type="ARBA" id="ARBA00022536"/>
    </source>
</evidence>
<dbReference type="GO" id="GO:0008305">
    <property type="term" value="C:integrin complex"/>
    <property type="evidence" value="ECO:0007669"/>
    <property type="project" value="TreeGrafter"/>
</dbReference>
<evidence type="ECO:0000256" key="13">
    <source>
        <dbReference type="RuleBase" id="RU000633"/>
    </source>
</evidence>
<dbReference type="GO" id="GO:0007179">
    <property type="term" value="P:transforming growth factor beta receptor signaling pathway"/>
    <property type="evidence" value="ECO:0007669"/>
    <property type="project" value="TreeGrafter"/>
</dbReference>
<dbReference type="GO" id="GO:0007229">
    <property type="term" value="P:integrin-mediated signaling pathway"/>
    <property type="evidence" value="ECO:0007669"/>
    <property type="project" value="UniProtKB-KW"/>
</dbReference>
<evidence type="ECO:0000313" key="18">
    <source>
        <dbReference type="Proteomes" id="UP000472276"/>
    </source>
</evidence>
<keyword evidence="4 13" id="KW-0812">Transmembrane</keyword>
<evidence type="ECO:0000256" key="9">
    <source>
        <dbReference type="ARBA" id="ARBA00023037"/>
    </source>
</evidence>
<feature type="transmembrane region" description="Helical" evidence="14">
    <location>
        <begin position="406"/>
        <end position="428"/>
    </location>
</feature>
<evidence type="ECO:0000256" key="4">
    <source>
        <dbReference type="ARBA" id="ARBA00022692"/>
    </source>
</evidence>
<evidence type="ECO:0000256" key="7">
    <source>
        <dbReference type="ARBA" id="ARBA00022889"/>
    </source>
</evidence>
<dbReference type="Gene3D" id="3.40.50.410">
    <property type="entry name" value="von Willebrand factor, type A domain"/>
    <property type="match status" value="1"/>
</dbReference>
<reference evidence="17" key="2">
    <citation type="submission" date="2025-08" db="UniProtKB">
        <authorList>
            <consortium name="Ensembl"/>
        </authorList>
    </citation>
    <scope>IDENTIFICATION</scope>
</reference>
<comment type="subcellular location">
    <subcellularLocation>
        <location evidence="13">Cell membrane</location>
        <topology evidence="13">Single-pass type I membrane protein</topology>
    </subcellularLocation>
    <subcellularLocation>
        <location evidence="1">Membrane</location>
        <topology evidence="1">Single-pass type I membrane protein</topology>
    </subcellularLocation>
</comment>
<dbReference type="Pfam" id="PF08725">
    <property type="entry name" value="Integrin_b_cyt"/>
    <property type="match status" value="1"/>
</dbReference>
<feature type="domain" description="Integrin beta subunit cytoplasmic" evidence="16">
    <location>
        <begin position="429"/>
        <end position="464"/>
    </location>
</feature>
<dbReference type="FunFam" id="2.10.25.10:FF:000258">
    <property type="entry name" value="Integrin beta"/>
    <property type="match status" value="1"/>
</dbReference>
<keyword evidence="10 14" id="KW-0472">Membrane</keyword>
<dbReference type="FunFam" id="2.10.25.10:FF:000043">
    <property type="entry name" value="Integrin beta"/>
    <property type="match status" value="1"/>
</dbReference>